<dbReference type="SUPFAM" id="SSF56645">
    <property type="entry name" value="Acyl-CoA dehydrogenase NM domain-like"/>
    <property type="match status" value="1"/>
</dbReference>
<dbReference type="Proteomes" id="UP000278609">
    <property type="component" value="Unassembled WGS sequence"/>
</dbReference>
<dbReference type="Pfam" id="PF12186">
    <property type="entry name" value="AcylCoA_dehyd_C"/>
    <property type="match status" value="1"/>
</dbReference>
<dbReference type="Gene3D" id="1.20.140.10">
    <property type="entry name" value="Butyryl-CoA Dehydrogenase, subunit A, domain 3"/>
    <property type="match status" value="1"/>
</dbReference>
<evidence type="ECO:0000259" key="8">
    <source>
        <dbReference type="Pfam" id="PF02771"/>
    </source>
</evidence>
<dbReference type="AlphaFoldDB" id="A0A3P1XW62"/>
<dbReference type="GO" id="GO:0050660">
    <property type="term" value="F:flavin adenine dinucleotide binding"/>
    <property type="evidence" value="ECO:0007669"/>
    <property type="project" value="InterPro"/>
</dbReference>
<evidence type="ECO:0000313" key="10">
    <source>
        <dbReference type="EMBL" id="RRD62929.1"/>
    </source>
</evidence>
<feature type="domain" description="Acyl-CoA dehydrogenase C-terminal" evidence="9">
    <location>
        <begin position="452"/>
        <end position="562"/>
    </location>
</feature>
<dbReference type="InterPro" id="IPR006091">
    <property type="entry name" value="Acyl-CoA_Oxase/DH_mid-dom"/>
</dbReference>
<evidence type="ECO:0000313" key="11">
    <source>
        <dbReference type="Proteomes" id="UP000278609"/>
    </source>
</evidence>
<evidence type="ECO:0000256" key="5">
    <source>
        <dbReference type="RuleBase" id="RU362125"/>
    </source>
</evidence>
<gene>
    <name evidence="10" type="ORF">EII40_00890</name>
</gene>
<name>A0A3P1XW62_TANFO</name>
<accession>A0A3P1XW62</accession>
<comment type="similarity">
    <text evidence="2 5">Belongs to the acyl-CoA dehydrogenase family.</text>
</comment>
<keyword evidence="3 5" id="KW-0285">Flavoprotein</keyword>
<evidence type="ECO:0000256" key="2">
    <source>
        <dbReference type="ARBA" id="ARBA00009347"/>
    </source>
</evidence>
<evidence type="ECO:0000256" key="4">
    <source>
        <dbReference type="ARBA" id="ARBA00022827"/>
    </source>
</evidence>
<dbReference type="PANTHER" id="PTHR42803:SF1">
    <property type="entry name" value="BROAD-SPECIFICITY LINEAR ACYL-COA DEHYDROGENASE FADE5"/>
    <property type="match status" value="1"/>
</dbReference>
<protein>
    <submittedName>
        <fullName evidence="10">Acyl-CoA dehydrogenase</fullName>
    </submittedName>
</protein>
<dbReference type="Pfam" id="PF02771">
    <property type="entry name" value="Acyl-CoA_dh_N"/>
    <property type="match status" value="1"/>
</dbReference>
<dbReference type="InterPro" id="IPR006089">
    <property type="entry name" value="Acyl-CoA_DH_CS"/>
</dbReference>
<dbReference type="Pfam" id="PF02770">
    <property type="entry name" value="Acyl-CoA_dh_M"/>
    <property type="match status" value="1"/>
</dbReference>
<proteinExistence type="inferred from homology"/>
<evidence type="ECO:0000259" key="6">
    <source>
        <dbReference type="Pfam" id="PF00441"/>
    </source>
</evidence>
<dbReference type="InterPro" id="IPR009100">
    <property type="entry name" value="AcylCoA_DH/oxidase_NM_dom_sf"/>
</dbReference>
<dbReference type="InterPro" id="IPR036797">
    <property type="entry name" value="Acyl-CoA_dehydrogenase_C_sf"/>
</dbReference>
<keyword evidence="5" id="KW-0560">Oxidoreductase</keyword>
<dbReference type="EMBL" id="RQYS01000003">
    <property type="protein sequence ID" value="RRD62929.1"/>
    <property type="molecule type" value="Genomic_DNA"/>
</dbReference>
<dbReference type="Gene3D" id="1.20.120.470">
    <property type="entry name" value="Acyl-CoA dehydrogenase, C-terminal domain"/>
    <property type="match status" value="1"/>
</dbReference>
<dbReference type="InterPro" id="IPR036250">
    <property type="entry name" value="AcylCo_DH-like_C"/>
</dbReference>
<reference evidence="10 11" key="1">
    <citation type="submission" date="2018-11" db="EMBL/GenBank/DDBJ databases">
        <title>Genomes From Bacteria Associated with the Canine Oral Cavity: a Test Case for Automated Genome-Based Taxonomic Assignment.</title>
        <authorList>
            <person name="Coil D.A."/>
            <person name="Jospin G."/>
            <person name="Darling A.E."/>
            <person name="Wallis C."/>
            <person name="Davis I.J."/>
            <person name="Harris S."/>
            <person name="Eisen J.A."/>
            <person name="Holcombe L.J."/>
            <person name="O'Flynn C."/>
        </authorList>
    </citation>
    <scope>NUCLEOTIDE SEQUENCE [LARGE SCALE GENOMIC DNA]</scope>
    <source>
        <strain evidence="10 11">OH2617_COT-023</strain>
    </source>
</reference>
<dbReference type="SUPFAM" id="SSF47203">
    <property type="entry name" value="Acyl-CoA dehydrogenase C-terminal domain-like"/>
    <property type="match status" value="1"/>
</dbReference>
<evidence type="ECO:0000256" key="3">
    <source>
        <dbReference type="ARBA" id="ARBA00022630"/>
    </source>
</evidence>
<dbReference type="Pfam" id="PF00441">
    <property type="entry name" value="Acyl-CoA_dh_1"/>
    <property type="match status" value="1"/>
</dbReference>
<dbReference type="OrthoDB" id="9802867at2"/>
<dbReference type="InterPro" id="IPR046373">
    <property type="entry name" value="Acyl-CoA_Oxase/DH_mid-dom_sf"/>
</dbReference>
<dbReference type="GO" id="GO:0003995">
    <property type="term" value="F:acyl-CoA dehydrogenase activity"/>
    <property type="evidence" value="ECO:0007669"/>
    <property type="project" value="InterPro"/>
</dbReference>
<sequence length="568" mass="64762">MANFYLDTPSLRHHLHHPLMRRIVELKEREFKDKDEYDYAPIDFDDAMDSYERVLEMVGEISAEVIAPNAESVDQEGPTVANGRVTYARGTQENLDAVRKAGLMGMAMPRRYGGLNFPIVPYIMAADIVSRADAGFENLWGLQDCAETLYEFGNEEQHKHYIPRVCKGETMSMDLTEPDAGSDLQSVMLKATFDEKENCWRLNGVKRFITNGDSDIHLVLARSEEGTKDGRGLSMFIYDKRNGGVNVRRIENKMGIKGSPTCELVFSNAKAELCGERRLGLIKYVMALMNGARLGIMAQAVGLCEAAYQEGYKYAQERRQFGKAILDFPAVYEMVAMMRARTDAVRAMLYETARFVDIYKALDDISRERKLTPEERQEQKKYAKLADAFTPMGKGMSTEFANQNAYDAIQIHGGSGFMKDYACERLYRDARITNIYEGTTQLQVVAAIRHVTTGTYLSRLREYEAMEYKPELSSLKQDLIAMTNTYEELVTKVTEAKDNEYLDFLARRLVEAATHCVFGYLLLQSAHTDDSFLPSTQVYLHYGKAEMYKIRSFIENFSIEDLKAYRRE</sequence>
<dbReference type="InterPro" id="IPR052166">
    <property type="entry name" value="Diverse_Acyl-CoA_DH"/>
</dbReference>
<dbReference type="PANTHER" id="PTHR42803">
    <property type="entry name" value="ACYL-COA DEHYDROGENASE"/>
    <property type="match status" value="1"/>
</dbReference>
<dbReference type="InterPro" id="IPR020964">
    <property type="entry name" value="Acyl-CoA_dehydrogenase_C"/>
</dbReference>
<keyword evidence="4 5" id="KW-0274">FAD</keyword>
<evidence type="ECO:0000256" key="1">
    <source>
        <dbReference type="ARBA" id="ARBA00001974"/>
    </source>
</evidence>
<feature type="domain" description="Acyl-CoA oxidase/dehydrogenase middle" evidence="7">
    <location>
        <begin position="173"/>
        <end position="268"/>
    </location>
</feature>
<dbReference type="InterPro" id="IPR013786">
    <property type="entry name" value="AcylCoA_DH/ox_N"/>
</dbReference>
<dbReference type="SUPFAM" id="SSF158494">
    <property type="entry name" value="PG0775 C-terminal domain-like"/>
    <property type="match status" value="1"/>
</dbReference>
<dbReference type="Gene3D" id="1.10.540.10">
    <property type="entry name" value="Acyl-CoA dehydrogenase/oxidase, N-terminal domain"/>
    <property type="match status" value="1"/>
</dbReference>
<dbReference type="InterPro" id="IPR009075">
    <property type="entry name" value="AcylCo_DH/oxidase_C"/>
</dbReference>
<evidence type="ECO:0000259" key="7">
    <source>
        <dbReference type="Pfam" id="PF02770"/>
    </source>
</evidence>
<feature type="domain" description="Acyl-CoA dehydrogenase/oxidase C-terminal" evidence="6">
    <location>
        <begin position="283"/>
        <end position="444"/>
    </location>
</feature>
<dbReference type="PROSITE" id="PS00073">
    <property type="entry name" value="ACYL_COA_DH_2"/>
    <property type="match status" value="1"/>
</dbReference>
<dbReference type="RefSeq" id="WP_124750395.1">
    <property type="nucleotide sequence ID" value="NZ_RQYS01000003.1"/>
</dbReference>
<feature type="domain" description="Acyl-CoA dehydrogenase/oxidase N-terminal" evidence="8">
    <location>
        <begin position="52"/>
        <end position="169"/>
    </location>
</feature>
<comment type="cofactor">
    <cofactor evidence="1 5">
        <name>FAD</name>
        <dbReference type="ChEBI" id="CHEBI:57692"/>
    </cofactor>
</comment>
<dbReference type="Gene3D" id="2.40.110.10">
    <property type="entry name" value="Butyryl-CoA Dehydrogenase, subunit A, domain 2"/>
    <property type="match status" value="1"/>
</dbReference>
<evidence type="ECO:0000259" key="9">
    <source>
        <dbReference type="Pfam" id="PF12186"/>
    </source>
</evidence>
<organism evidence="10 11">
    <name type="scientific">Tannerella forsythia</name>
    <name type="common">Bacteroides forsythus</name>
    <dbReference type="NCBI Taxonomy" id="28112"/>
    <lineage>
        <taxon>Bacteria</taxon>
        <taxon>Pseudomonadati</taxon>
        <taxon>Bacteroidota</taxon>
        <taxon>Bacteroidia</taxon>
        <taxon>Bacteroidales</taxon>
        <taxon>Tannerellaceae</taxon>
        <taxon>Tannerella</taxon>
    </lineage>
</organism>
<dbReference type="InterPro" id="IPR037069">
    <property type="entry name" value="AcylCoA_DH/ox_N_sf"/>
</dbReference>
<comment type="caution">
    <text evidence="10">The sequence shown here is derived from an EMBL/GenBank/DDBJ whole genome shotgun (WGS) entry which is preliminary data.</text>
</comment>